<gene>
    <name evidence="1" type="ORF">NWFMUON74_31720</name>
</gene>
<reference evidence="1 2" key="1">
    <citation type="submission" date="2020-08" db="EMBL/GenBank/DDBJ databases">
        <title>Genome Sequencing of Nocardia wallacei strain FMUON74 and assembly.</title>
        <authorList>
            <person name="Toyokawa M."/>
            <person name="Uesaka K."/>
        </authorList>
    </citation>
    <scope>NUCLEOTIDE SEQUENCE [LARGE SCALE GENOMIC DNA]</scope>
    <source>
        <strain evidence="1 2">FMUON74</strain>
    </source>
</reference>
<dbReference type="KEGG" id="nwl:NWFMUON74_31720"/>
<dbReference type="RefSeq" id="WP_187688519.1">
    <property type="nucleotide sequence ID" value="NZ_AP023396.1"/>
</dbReference>
<sequence>MDDATSRSLVDPKVLLGKEEHELSEIERHGMAQHLELMTLPCAVFDTDSR</sequence>
<dbReference type="EMBL" id="AP023396">
    <property type="protein sequence ID" value="BCK55400.1"/>
    <property type="molecule type" value="Genomic_DNA"/>
</dbReference>
<dbReference type="AlphaFoldDB" id="A0A7G1KJZ6"/>
<keyword evidence="2" id="KW-1185">Reference proteome</keyword>
<protein>
    <submittedName>
        <fullName evidence="1">Uncharacterized protein</fullName>
    </submittedName>
</protein>
<evidence type="ECO:0000313" key="1">
    <source>
        <dbReference type="EMBL" id="BCK55400.1"/>
    </source>
</evidence>
<organism evidence="1 2">
    <name type="scientific">Nocardia wallacei</name>
    <dbReference type="NCBI Taxonomy" id="480035"/>
    <lineage>
        <taxon>Bacteria</taxon>
        <taxon>Bacillati</taxon>
        <taxon>Actinomycetota</taxon>
        <taxon>Actinomycetes</taxon>
        <taxon>Mycobacteriales</taxon>
        <taxon>Nocardiaceae</taxon>
        <taxon>Nocardia</taxon>
    </lineage>
</organism>
<name>A0A7G1KJZ6_9NOCA</name>
<dbReference type="Proteomes" id="UP000516173">
    <property type="component" value="Chromosome"/>
</dbReference>
<proteinExistence type="predicted"/>
<evidence type="ECO:0000313" key="2">
    <source>
        <dbReference type="Proteomes" id="UP000516173"/>
    </source>
</evidence>
<dbReference type="GeneID" id="80347716"/>
<accession>A0A7G1KJZ6</accession>